<organism evidence="2 3">
    <name type="scientific">Culex pipiens pipiens</name>
    <name type="common">Northern house mosquito</name>
    <dbReference type="NCBI Taxonomy" id="38569"/>
    <lineage>
        <taxon>Eukaryota</taxon>
        <taxon>Metazoa</taxon>
        <taxon>Ecdysozoa</taxon>
        <taxon>Arthropoda</taxon>
        <taxon>Hexapoda</taxon>
        <taxon>Insecta</taxon>
        <taxon>Pterygota</taxon>
        <taxon>Neoptera</taxon>
        <taxon>Endopterygota</taxon>
        <taxon>Diptera</taxon>
        <taxon>Nematocera</taxon>
        <taxon>Culicoidea</taxon>
        <taxon>Culicidae</taxon>
        <taxon>Culicinae</taxon>
        <taxon>Culicini</taxon>
        <taxon>Culex</taxon>
        <taxon>Culex</taxon>
    </lineage>
</organism>
<comment type="caution">
    <text evidence="2">The sequence shown here is derived from an EMBL/GenBank/DDBJ whole genome shotgun (WGS) entry which is preliminary data.</text>
</comment>
<accession>A0ABD1CUM2</accession>
<dbReference type="EMBL" id="JBEHCU010009351">
    <property type="protein sequence ID" value="KAL1380038.1"/>
    <property type="molecule type" value="Genomic_DNA"/>
</dbReference>
<proteinExistence type="predicted"/>
<gene>
    <name evidence="2" type="ORF">pipiens_014497</name>
</gene>
<name>A0ABD1CUM2_CULPP</name>
<feature type="chain" id="PRO_5044761970" evidence="1">
    <location>
        <begin position="24"/>
        <end position="111"/>
    </location>
</feature>
<protein>
    <submittedName>
        <fullName evidence="2">Uncharacterized protein</fullName>
    </submittedName>
</protein>
<sequence length="111" mass="12196">MASTSRNLLLVAFFVCSTAQIASLDLSSYLVSVIEHLAQVETGTVKCVFYGLSSQHPFDNELETVLRSPRLDFVTKYVLSGESTLDYTQLPKEPTLVLIHGSNVVPFSEAI</sequence>
<evidence type="ECO:0000313" key="2">
    <source>
        <dbReference type="EMBL" id="KAL1380038.1"/>
    </source>
</evidence>
<evidence type="ECO:0000256" key="1">
    <source>
        <dbReference type="SAM" id="SignalP"/>
    </source>
</evidence>
<evidence type="ECO:0000313" key="3">
    <source>
        <dbReference type="Proteomes" id="UP001562425"/>
    </source>
</evidence>
<dbReference type="Proteomes" id="UP001562425">
    <property type="component" value="Unassembled WGS sequence"/>
</dbReference>
<feature type="non-terminal residue" evidence="2">
    <location>
        <position position="111"/>
    </location>
</feature>
<dbReference type="AlphaFoldDB" id="A0ABD1CUM2"/>
<reference evidence="2 3" key="1">
    <citation type="submission" date="2024-05" db="EMBL/GenBank/DDBJ databases">
        <title>Culex pipiens pipiens assembly and annotation.</title>
        <authorList>
            <person name="Alout H."/>
            <person name="Durand T."/>
        </authorList>
    </citation>
    <scope>NUCLEOTIDE SEQUENCE [LARGE SCALE GENOMIC DNA]</scope>
    <source>
        <strain evidence="2">HA-2024</strain>
        <tissue evidence="2">Whole body</tissue>
    </source>
</reference>
<keyword evidence="1" id="KW-0732">Signal</keyword>
<keyword evidence="3" id="KW-1185">Reference proteome</keyword>
<feature type="signal peptide" evidence="1">
    <location>
        <begin position="1"/>
        <end position="23"/>
    </location>
</feature>